<keyword evidence="13" id="KW-1185">Reference proteome</keyword>
<keyword evidence="5" id="KW-0963">Cytoplasm</keyword>
<dbReference type="AlphaFoldDB" id="A0A2P6R5I9"/>
<keyword evidence="10" id="KW-0496">Mitochondrion</keyword>
<dbReference type="Pfam" id="PF05093">
    <property type="entry name" value="CIAPIN1"/>
    <property type="match status" value="1"/>
</dbReference>
<dbReference type="Gene3D" id="3.40.50.150">
    <property type="entry name" value="Vaccinia Virus protein VP39"/>
    <property type="match status" value="1"/>
</dbReference>
<keyword evidence="8" id="KW-0408">Iron</keyword>
<evidence type="ECO:0000259" key="11">
    <source>
        <dbReference type="Pfam" id="PF05093"/>
    </source>
</evidence>
<keyword evidence="9" id="KW-0411">Iron-sulfur</keyword>
<comment type="cofactor">
    <cofactor evidence="1">
        <name>[4Fe-4S] cluster</name>
        <dbReference type="ChEBI" id="CHEBI:49883"/>
    </cofactor>
</comment>
<dbReference type="GO" id="GO:0032259">
    <property type="term" value="P:methylation"/>
    <property type="evidence" value="ECO:0007669"/>
    <property type="project" value="UniProtKB-KW"/>
</dbReference>
<dbReference type="GO" id="GO:0008168">
    <property type="term" value="F:methyltransferase activity"/>
    <property type="evidence" value="ECO:0007669"/>
    <property type="project" value="UniProtKB-KW"/>
</dbReference>
<evidence type="ECO:0000256" key="7">
    <source>
        <dbReference type="ARBA" id="ARBA00022723"/>
    </source>
</evidence>
<keyword evidence="7" id="KW-0479">Metal-binding</keyword>
<evidence type="ECO:0000256" key="9">
    <source>
        <dbReference type="ARBA" id="ARBA00023014"/>
    </source>
</evidence>
<dbReference type="GO" id="GO:0051539">
    <property type="term" value="F:4 iron, 4 sulfur cluster binding"/>
    <property type="evidence" value="ECO:0007669"/>
    <property type="project" value="UniProtKB-KW"/>
</dbReference>
<dbReference type="InterPro" id="IPR046408">
    <property type="entry name" value="CIAPIN1"/>
</dbReference>
<dbReference type="EMBL" id="PDCK01000041">
    <property type="protein sequence ID" value="PRQ41705.1"/>
    <property type="molecule type" value="Genomic_DNA"/>
</dbReference>
<dbReference type="SUPFAM" id="SSF53335">
    <property type="entry name" value="S-adenosyl-L-methionine-dependent methyltransferases"/>
    <property type="match status" value="1"/>
</dbReference>
<feature type="domain" description="Anamorsin C-terminal" evidence="11">
    <location>
        <begin position="202"/>
        <end position="233"/>
    </location>
</feature>
<dbReference type="PANTHER" id="PTHR13273">
    <property type="entry name" value="ANAMORSIN"/>
    <property type="match status" value="1"/>
</dbReference>
<dbReference type="OMA" id="CCGVCIS"/>
<dbReference type="GO" id="GO:0046872">
    <property type="term" value="F:metal ion binding"/>
    <property type="evidence" value="ECO:0007669"/>
    <property type="project" value="UniProtKB-KW"/>
</dbReference>
<name>A0A2P6R5I9_ROSCH</name>
<dbReference type="STRING" id="74649.A0A2P6R5I9"/>
<evidence type="ECO:0000256" key="4">
    <source>
        <dbReference type="ARBA" id="ARBA00022485"/>
    </source>
</evidence>
<dbReference type="GO" id="GO:0005737">
    <property type="term" value="C:cytoplasm"/>
    <property type="evidence" value="ECO:0007669"/>
    <property type="project" value="UniProtKB-SubCell"/>
</dbReference>
<comment type="subcellular location">
    <subcellularLocation>
        <location evidence="2">Cytoplasm</location>
    </subcellularLocation>
</comment>
<organism evidence="12 13">
    <name type="scientific">Rosa chinensis</name>
    <name type="common">China rose</name>
    <dbReference type="NCBI Taxonomy" id="74649"/>
    <lineage>
        <taxon>Eukaryota</taxon>
        <taxon>Viridiplantae</taxon>
        <taxon>Streptophyta</taxon>
        <taxon>Embryophyta</taxon>
        <taxon>Tracheophyta</taxon>
        <taxon>Spermatophyta</taxon>
        <taxon>Magnoliopsida</taxon>
        <taxon>eudicotyledons</taxon>
        <taxon>Gunneridae</taxon>
        <taxon>Pentapetalae</taxon>
        <taxon>rosids</taxon>
        <taxon>fabids</taxon>
        <taxon>Rosales</taxon>
        <taxon>Rosaceae</taxon>
        <taxon>Rosoideae</taxon>
        <taxon>Rosoideae incertae sedis</taxon>
        <taxon>Rosa</taxon>
    </lineage>
</organism>
<proteinExistence type="inferred from homology"/>
<evidence type="ECO:0000256" key="8">
    <source>
        <dbReference type="ARBA" id="ARBA00023004"/>
    </source>
</evidence>
<evidence type="ECO:0000256" key="1">
    <source>
        <dbReference type="ARBA" id="ARBA00001966"/>
    </source>
</evidence>
<keyword evidence="6" id="KW-0001">2Fe-2S</keyword>
<dbReference type="InterPro" id="IPR007785">
    <property type="entry name" value="Anamorsin"/>
</dbReference>
<dbReference type="GO" id="GO:0051537">
    <property type="term" value="F:2 iron, 2 sulfur cluster binding"/>
    <property type="evidence" value="ECO:0007669"/>
    <property type="project" value="UniProtKB-KW"/>
</dbReference>
<sequence>MQGSVLAFTDDVVLPTSLAFDALRELGNGASDKCEPQIITQVSSLSRFLPPACFLFILCCGVCISLDLLRPLLCGIKGQLLDKFCSPDLNLDLVMTGQLPQGTSSIDIVVALCRSIEFLSEQLLKETSRVLKPGGTILVYKTYETDKVKAKKPSWKIGSSFALKKPSKTLPKLQIDDHSDLIDEDSLLTEEDLKKPQPVVADDCEVGSTRKACKNCTCGRAEAEQKVEKLQSTVDLSISSQHVEVVD</sequence>
<accession>A0A2P6R5I9</accession>
<dbReference type="Proteomes" id="UP000238479">
    <property type="component" value="Chromosome 3"/>
</dbReference>
<comment type="similarity">
    <text evidence="3">Belongs to the anamorsin family.</text>
</comment>
<keyword evidence="12" id="KW-0808">Transferase</keyword>
<gene>
    <name evidence="12" type="ORF">RchiOBHm_Chr3g0449691</name>
</gene>
<dbReference type="GO" id="GO:0016226">
    <property type="term" value="P:iron-sulfur cluster assembly"/>
    <property type="evidence" value="ECO:0007669"/>
    <property type="project" value="InterPro"/>
</dbReference>
<evidence type="ECO:0000256" key="2">
    <source>
        <dbReference type="ARBA" id="ARBA00004496"/>
    </source>
</evidence>
<keyword evidence="4" id="KW-0004">4Fe-4S</keyword>
<keyword evidence="12" id="KW-0489">Methyltransferase</keyword>
<evidence type="ECO:0000313" key="12">
    <source>
        <dbReference type="EMBL" id="PRQ41705.1"/>
    </source>
</evidence>
<comment type="caution">
    <text evidence="12">The sequence shown here is derived from an EMBL/GenBank/DDBJ whole genome shotgun (WGS) entry which is preliminary data.</text>
</comment>
<evidence type="ECO:0000256" key="10">
    <source>
        <dbReference type="ARBA" id="ARBA00023128"/>
    </source>
</evidence>
<dbReference type="Gramene" id="PRQ41705">
    <property type="protein sequence ID" value="PRQ41705"/>
    <property type="gene ID" value="RchiOBHm_Chr3g0449691"/>
</dbReference>
<evidence type="ECO:0000256" key="5">
    <source>
        <dbReference type="ARBA" id="ARBA00022490"/>
    </source>
</evidence>
<dbReference type="PANTHER" id="PTHR13273:SF14">
    <property type="entry name" value="ANAMORSIN"/>
    <property type="match status" value="1"/>
</dbReference>
<evidence type="ECO:0000256" key="6">
    <source>
        <dbReference type="ARBA" id="ARBA00022714"/>
    </source>
</evidence>
<evidence type="ECO:0000256" key="3">
    <source>
        <dbReference type="ARBA" id="ARBA00008169"/>
    </source>
</evidence>
<reference evidence="12 13" key="1">
    <citation type="journal article" date="2018" name="Nat. Genet.">
        <title>The Rosa genome provides new insights in the design of modern roses.</title>
        <authorList>
            <person name="Bendahmane M."/>
        </authorList>
    </citation>
    <scope>NUCLEOTIDE SEQUENCE [LARGE SCALE GENOMIC DNA]</scope>
    <source>
        <strain evidence="13">cv. Old Blush</strain>
    </source>
</reference>
<dbReference type="InterPro" id="IPR029063">
    <property type="entry name" value="SAM-dependent_MTases_sf"/>
</dbReference>
<protein>
    <submittedName>
        <fullName evidence="12">Putative anamorsin, S-adenosyl-L-methionine-dependent methyltransferase</fullName>
    </submittedName>
</protein>
<evidence type="ECO:0000313" key="13">
    <source>
        <dbReference type="Proteomes" id="UP000238479"/>
    </source>
</evidence>